<dbReference type="InterPro" id="IPR050742">
    <property type="entry name" value="Helicase_Restrict-Modif_Enz"/>
</dbReference>
<accession>A0A382GCP1</accession>
<dbReference type="InterPro" id="IPR014001">
    <property type="entry name" value="Helicase_ATP-bd"/>
</dbReference>
<dbReference type="InterPro" id="IPR027417">
    <property type="entry name" value="P-loop_NTPase"/>
</dbReference>
<gene>
    <name evidence="2" type="ORF">METZ01_LOCUS225824</name>
</gene>
<organism evidence="2">
    <name type="scientific">marine metagenome</name>
    <dbReference type="NCBI Taxonomy" id="408172"/>
    <lineage>
        <taxon>unclassified sequences</taxon>
        <taxon>metagenomes</taxon>
        <taxon>ecological metagenomes</taxon>
    </lineage>
</organism>
<dbReference type="GO" id="GO:0003677">
    <property type="term" value="F:DNA binding"/>
    <property type="evidence" value="ECO:0007669"/>
    <property type="project" value="InterPro"/>
</dbReference>
<dbReference type="Gene3D" id="3.40.50.300">
    <property type="entry name" value="P-loop containing nucleotide triphosphate hydrolases"/>
    <property type="match status" value="1"/>
</dbReference>
<sequence length="194" mass="22209">MFNLQKNQLYLGLYSYLKEFCEERKYELIGYTPKADEFTIERYEEIVRDIPLELRDYQKEGIAYAAAFKKCILVSPTASGKSLMIYSLIRYNFLKKNKKALVIVPTTSLVEQMAKDFKDYGFEGDIAKIYGGDKESDAAIVITTWQSMMRMPTGFGNQFGMVIGDEAHLFQAKSLTKIMESLTEVRYKIGTTGT</sequence>
<dbReference type="PROSITE" id="PS51192">
    <property type="entry name" value="HELICASE_ATP_BIND_1"/>
    <property type="match status" value="1"/>
</dbReference>
<dbReference type="EMBL" id="UINC01054815">
    <property type="protein sequence ID" value="SVB72970.1"/>
    <property type="molecule type" value="Genomic_DNA"/>
</dbReference>
<dbReference type="CDD" id="cd17926">
    <property type="entry name" value="DEXHc_RE"/>
    <property type="match status" value="1"/>
</dbReference>
<dbReference type="Pfam" id="PF04851">
    <property type="entry name" value="ResIII"/>
    <property type="match status" value="1"/>
</dbReference>
<dbReference type="PANTHER" id="PTHR47396">
    <property type="entry name" value="TYPE I RESTRICTION ENZYME ECOKI R PROTEIN"/>
    <property type="match status" value="1"/>
</dbReference>
<feature type="non-terminal residue" evidence="2">
    <location>
        <position position="194"/>
    </location>
</feature>
<name>A0A382GCP1_9ZZZZ</name>
<reference evidence="2" key="1">
    <citation type="submission" date="2018-05" db="EMBL/GenBank/DDBJ databases">
        <authorList>
            <person name="Lanie J.A."/>
            <person name="Ng W.-L."/>
            <person name="Kazmierczak K.M."/>
            <person name="Andrzejewski T.M."/>
            <person name="Davidsen T.M."/>
            <person name="Wayne K.J."/>
            <person name="Tettelin H."/>
            <person name="Glass J.I."/>
            <person name="Rusch D."/>
            <person name="Podicherti R."/>
            <person name="Tsui H.-C.T."/>
            <person name="Winkler M.E."/>
        </authorList>
    </citation>
    <scope>NUCLEOTIDE SEQUENCE</scope>
</reference>
<evidence type="ECO:0000313" key="2">
    <source>
        <dbReference type="EMBL" id="SVB72970.1"/>
    </source>
</evidence>
<dbReference type="SMART" id="SM00487">
    <property type="entry name" value="DEXDc"/>
    <property type="match status" value="1"/>
</dbReference>
<dbReference type="GO" id="GO:0016787">
    <property type="term" value="F:hydrolase activity"/>
    <property type="evidence" value="ECO:0007669"/>
    <property type="project" value="InterPro"/>
</dbReference>
<dbReference type="GO" id="GO:0005829">
    <property type="term" value="C:cytosol"/>
    <property type="evidence" value="ECO:0007669"/>
    <property type="project" value="TreeGrafter"/>
</dbReference>
<protein>
    <recommendedName>
        <fullName evidence="1">Helicase ATP-binding domain-containing protein</fullName>
    </recommendedName>
</protein>
<proteinExistence type="predicted"/>
<dbReference type="GO" id="GO:0005524">
    <property type="term" value="F:ATP binding"/>
    <property type="evidence" value="ECO:0007669"/>
    <property type="project" value="InterPro"/>
</dbReference>
<feature type="domain" description="Helicase ATP-binding" evidence="1">
    <location>
        <begin position="62"/>
        <end position="194"/>
    </location>
</feature>
<dbReference type="PANTHER" id="PTHR47396:SF1">
    <property type="entry name" value="ATP-DEPENDENT HELICASE IRC3-RELATED"/>
    <property type="match status" value="1"/>
</dbReference>
<dbReference type="SUPFAM" id="SSF52540">
    <property type="entry name" value="P-loop containing nucleoside triphosphate hydrolases"/>
    <property type="match status" value="1"/>
</dbReference>
<dbReference type="AlphaFoldDB" id="A0A382GCP1"/>
<dbReference type="InterPro" id="IPR006935">
    <property type="entry name" value="Helicase/UvrB_N"/>
</dbReference>
<evidence type="ECO:0000259" key="1">
    <source>
        <dbReference type="PROSITE" id="PS51192"/>
    </source>
</evidence>